<dbReference type="GeneID" id="3531800"/>
<keyword evidence="1" id="KW-0472">Membrane</keyword>
<sequence length="106" mass="12143">MPAKDLSDLLNVPVPTHAIQAEKGPGTRRSSTLRSRMHPIAVTDYGMKPTPVARSSRKKQLQAEILDEINGRGSQHRMYAVFYWIFFLLLIVGVARAVFLYWPEFW</sequence>
<keyword evidence="1" id="KW-1133">Transmembrane helix</keyword>
<dbReference type="Proteomes" id="UP000002296">
    <property type="component" value="Unassembled WGS sequence"/>
</dbReference>
<dbReference type="RefSeq" id="XP_802503.1">
    <property type="nucleotide sequence ID" value="XM_797410.1"/>
</dbReference>
<dbReference type="KEGG" id="tcr:405737.14"/>
<proteinExistence type="predicted"/>
<accession>Q4CLA5</accession>
<protein>
    <submittedName>
        <fullName evidence="2">Uncharacterized protein</fullName>
    </submittedName>
</protein>
<dbReference type="PaxDb" id="353153-Q4CLA5"/>
<dbReference type="InParanoid" id="Q4CLA5"/>
<dbReference type="AlphaFoldDB" id="Q4CLA5"/>
<gene>
    <name evidence="2" type="ORF">Tc00.1047053405737.14</name>
</gene>
<keyword evidence="3" id="KW-1185">Reference proteome</keyword>
<keyword evidence="1" id="KW-0812">Transmembrane</keyword>
<comment type="caution">
    <text evidence="2">The sequence shown here is derived from an EMBL/GenBank/DDBJ whole genome shotgun (WGS) entry which is preliminary data.</text>
</comment>
<evidence type="ECO:0000256" key="1">
    <source>
        <dbReference type="SAM" id="Phobius"/>
    </source>
</evidence>
<reference evidence="2 3" key="1">
    <citation type="journal article" date="2005" name="Science">
        <title>The genome sequence of Trypanosoma cruzi, etiologic agent of Chagas disease.</title>
        <authorList>
            <person name="El-Sayed N.M."/>
            <person name="Myler P.J."/>
            <person name="Bartholomeu D.C."/>
            <person name="Nilsson D."/>
            <person name="Aggarwal G."/>
            <person name="Tran A.N."/>
            <person name="Ghedin E."/>
            <person name="Worthey E.A."/>
            <person name="Delcher A.L."/>
            <person name="Blandin G."/>
            <person name="Westenberger S.J."/>
            <person name="Caler E."/>
            <person name="Cerqueira G.C."/>
            <person name="Branche C."/>
            <person name="Haas B."/>
            <person name="Anupama A."/>
            <person name="Arner E."/>
            <person name="Aslund L."/>
            <person name="Attipoe P."/>
            <person name="Bontempi E."/>
            <person name="Bringaud F."/>
            <person name="Burton P."/>
            <person name="Cadag E."/>
            <person name="Campbell D.A."/>
            <person name="Carrington M."/>
            <person name="Crabtree J."/>
            <person name="Darban H."/>
            <person name="da Silveira J.F."/>
            <person name="de Jong P."/>
            <person name="Edwards K."/>
            <person name="Englund P.T."/>
            <person name="Fazelina G."/>
            <person name="Feldblyum T."/>
            <person name="Ferella M."/>
            <person name="Frasch A.C."/>
            <person name="Gull K."/>
            <person name="Horn D."/>
            <person name="Hou L."/>
            <person name="Huang Y."/>
            <person name="Kindlund E."/>
            <person name="Klingbeil M."/>
            <person name="Kluge S."/>
            <person name="Koo H."/>
            <person name="Lacerda D."/>
            <person name="Levin M.J."/>
            <person name="Lorenzi H."/>
            <person name="Louie T."/>
            <person name="Machado C.R."/>
            <person name="McCulloch R."/>
            <person name="McKenna A."/>
            <person name="Mizuno Y."/>
            <person name="Mottram J.C."/>
            <person name="Nelson S."/>
            <person name="Ochaya S."/>
            <person name="Osoegawa K."/>
            <person name="Pai G."/>
            <person name="Parsons M."/>
            <person name="Pentony M."/>
            <person name="Pettersson U."/>
            <person name="Pop M."/>
            <person name="Ramirez J.L."/>
            <person name="Rinta J."/>
            <person name="Robertson L."/>
            <person name="Salzberg S.L."/>
            <person name="Sanchez D.O."/>
            <person name="Seyler A."/>
            <person name="Sharma R."/>
            <person name="Shetty J."/>
            <person name="Simpson A.J."/>
            <person name="Sisk E."/>
            <person name="Tammi M.T."/>
            <person name="Tarleton R."/>
            <person name="Teixeira S."/>
            <person name="Van Aken S."/>
            <person name="Vogt C."/>
            <person name="Ward P.N."/>
            <person name="Wickstead B."/>
            <person name="Wortman J."/>
            <person name="White O."/>
            <person name="Fraser C.M."/>
            <person name="Stuart K.D."/>
            <person name="Andersson B."/>
        </authorList>
    </citation>
    <scope>NUCLEOTIDE SEQUENCE [LARGE SCALE GENOMIC DNA]</scope>
    <source>
        <strain evidence="2 3">CL Brener</strain>
    </source>
</reference>
<evidence type="ECO:0000313" key="3">
    <source>
        <dbReference type="Proteomes" id="UP000002296"/>
    </source>
</evidence>
<feature type="transmembrane region" description="Helical" evidence="1">
    <location>
        <begin position="81"/>
        <end position="102"/>
    </location>
</feature>
<organism evidence="2 3">
    <name type="scientific">Trypanosoma cruzi (strain CL Brener)</name>
    <dbReference type="NCBI Taxonomy" id="353153"/>
    <lineage>
        <taxon>Eukaryota</taxon>
        <taxon>Discoba</taxon>
        <taxon>Euglenozoa</taxon>
        <taxon>Kinetoplastea</taxon>
        <taxon>Metakinetoplastina</taxon>
        <taxon>Trypanosomatida</taxon>
        <taxon>Trypanosomatidae</taxon>
        <taxon>Trypanosoma</taxon>
        <taxon>Schizotrypanum</taxon>
    </lineage>
</organism>
<name>Q4CLA5_TRYCC</name>
<evidence type="ECO:0000313" key="2">
    <source>
        <dbReference type="EMBL" id="EAN81057.1"/>
    </source>
</evidence>
<dbReference type="EMBL" id="AAHK01004730">
    <property type="protein sequence ID" value="EAN81057.1"/>
    <property type="molecule type" value="Genomic_DNA"/>
</dbReference>